<dbReference type="SFLD" id="SFLDG01129">
    <property type="entry name" value="C1.5:_HAD__Beta-PGM__Phosphata"/>
    <property type="match status" value="1"/>
</dbReference>
<proteinExistence type="predicted"/>
<dbReference type="PANTHER" id="PTHR43316">
    <property type="entry name" value="HYDROLASE, HALOACID DELAHOGENASE-RELATED"/>
    <property type="match status" value="1"/>
</dbReference>
<dbReference type="SUPFAM" id="SSF56784">
    <property type="entry name" value="HAD-like"/>
    <property type="match status" value="1"/>
</dbReference>
<dbReference type="InterPro" id="IPR006439">
    <property type="entry name" value="HAD-SF_hydro_IA"/>
</dbReference>
<dbReference type="InterPro" id="IPR023214">
    <property type="entry name" value="HAD_sf"/>
</dbReference>
<organism evidence="2 3">
    <name type="scientific">Virgisporangium aurantiacum</name>
    <dbReference type="NCBI Taxonomy" id="175570"/>
    <lineage>
        <taxon>Bacteria</taxon>
        <taxon>Bacillati</taxon>
        <taxon>Actinomycetota</taxon>
        <taxon>Actinomycetes</taxon>
        <taxon>Micromonosporales</taxon>
        <taxon>Micromonosporaceae</taxon>
        <taxon>Virgisporangium</taxon>
    </lineage>
</organism>
<reference evidence="2" key="1">
    <citation type="submission" date="2021-01" db="EMBL/GenBank/DDBJ databases">
        <title>Whole genome shotgun sequence of Virgisporangium aurantiacum NBRC 16421.</title>
        <authorList>
            <person name="Komaki H."/>
            <person name="Tamura T."/>
        </authorList>
    </citation>
    <scope>NUCLEOTIDE SEQUENCE</scope>
    <source>
        <strain evidence="2">NBRC 16421</strain>
    </source>
</reference>
<gene>
    <name evidence="2" type="ORF">Vau01_101000</name>
</gene>
<evidence type="ECO:0008006" key="4">
    <source>
        <dbReference type="Google" id="ProtNLM"/>
    </source>
</evidence>
<comment type="caution">
    <text evidence="2">The sequence shown here is derived from an EMBL/GenBank/DDBJ whole genome shotgun (WGS) entry which is preliminary data.</text>
</comment>
<dbReference type="AlphaFoldDB" id="A0A8J3ZEA4"/>
<keyword evidence="3" id="KW-1185">Reference proteome</keyword>
<dbReference type="NCBIfam" id="TIGR01549">
    <property type="entry name" value="HAD-SF-IA-v1"/>
    <property type="match status" value="1"/>
</dbReference>
<dbReference type="InterPro" id="IPR036412">
    <property type="entry name" value="HAD-like_sf"/>
</dbReference>
<dbReference type="Gene3D" id="3.40.50.1000">
    <property type="entry name" value="HAD superfamily/HAD-like"/>
    <property type="match status" value="1"/>
</dbReference>
<keyword evidence="1" id="KW-0378">Hydrolase</keyword>
<sequence length="229" mass="24099">MSFDVWGTLLRGNPDYKVRRVACVATALGTDPEASGRALDDADDALDGATLRTGTQYGVAERLAHAAGALGVPGPDDAAFAALEARLAAEFRRHPPTPTEPDLLATLARLRSAGLRLAVVSNTGFVPGREVHRALVRLGLRVDHQIFSDEVGFAKPSPRVFARLATVAACRPAGIVHVGDNEWADVAGAAGAGLGALWYRPGHPTDEGILGRLADLPDHPMVTGRHRVS</sequence>
<dbReference type="PRINTS" id="PR00413">
    <property type="entry name" value="HADHALOGNASE"/>
</dbReference>
<evidence type="ECO:0000313" key="2">
    <source>
        <dbReference type="EMBL" id="GIJ62584.1"/>
    </source>
</evidence>
<accession>A0A8J3ZEA4</accession>
<dbReference type="SFLD" id="SFLDS00003">
    <property type="entry name" value="Haloacid_Dehalogenase"/>
    <property type="match status" value="1"/>
</dbReference>
<evidence type="ECO:0000313" key="3">
    <source>
        <dbReference type="Proteomes" id="UP000612585"/>
    </source>
</evidence>
<dbReference type="RefSeq" id="WP_204008311.1">
    <property type="nucleotide sequence ID" value="NZ_BOPG01000080.1"/>
</dbReference>
<protein>
    <recommendedName>
        <fullName evidence="4">Hydrolase of the HAD superfamily</fullName>
    </recommendedName>
</protein>
<dbReference type="Proteomes" id="UP000612585">
    <property type="component" value="Unassembled WGS sequence"/>
</dbReference>
<dbReference type="GO" id="GO:0016787">
    <property type="term" value="F:hydrolase activity"/>
    <property type="evidence" value="ECO:0007669"/>
    <property type="project" value="UniProtKB-KW"/>
</dbReference>
<dbReference type="EMBL" id="BOPG01000080">
    <property type="protein sequence ID" value="GIJ62584.1"/>
    <property type="molecule type" value="Genomic_DNA"/>
</dbReference>
<dbReference type="Gene3D" id="1.10.150.400">
    <property type="match status" value="1"/>
</dbReference>
<evidence type="ECO:0000256" key="1">
    <source>
        <dbReference type="ARBA" id="ARBA00022801"/>
    </source>
</evidence>
<dbReference type="Pfam" id="PF00702">
    <property type="entry name" value="Hydrolase"/>
    <property type="match status" value="1"/>
</dbReference>
<dbReference type="PANTHER" id="PTHR43316:SF3">
    <property type="entry name" value="HALOACID DEHALOGENASE, TYPE II (AFU_ORTHOLOGUE AFUA_2G07750)-RELATED"/>
    <property type="match status" value="1"/>
</dbReference>
<name>A0A8J3ZEA4_9ACTN</name>
<dbReference type="InterPro" id="IPR051540">
    <property type="entry name" value="S-2-haloacid_dehalogenase"/>
</dbReference>